<comment type="caution">
    <text evidence="3">The sequence shown here is derived from an EMBL/GenBank/DDBJ whole genome shotgun (WGS) entry which is preliminary data.</text>
</comment>
<dbReference type="Pfam" id="PF04041">
    <property type="entry name" value="Glyco_hydro_130"/>
    <property type="match status" value="1"/>
</dbReference>
<dbReference type="PANTHER" id="PTHR34106">
    <property type="entry name" value="GLYCOSIDASE"/>
    <property type="match status" value="1"/>
</dbReference>
<evidence type="ECO:0008006" key="4">
    <source>
        <dbReference type="Google" id="ProtNLM"/>
    </source>
</evidence>
<keyword evidence="2" id="KW-0808">Transferase</keyword>
<dbReference type="PANTHER" id="PTHR34106:SF4">
    <property type="entry name" value="BLL5143 PROTEIN"/>
    <property type="match status" value="1"/>
</dbReference>
<name>X0XMI2_9ZZZZ</name>
<dbReference type="GO" id="GO:0016757">
    <property type="term" value="F:glycosyltransferase activity"/>
    <property type="evidence" value="ECO:0007669"/>
    <property type="project" value="UniProtKB-KW"/>
</dbReference>
<keyword evidence="1" id="KW-0328">Glycosyltransferase</keyword>
<organism evidence="3">
    <name type="scientific">marine sediment metagenome</name>
    <dbReference type="NCBI Taxonomy" id="412755"/>
    <lineage>
        <taxon>unclassified sequences</taxon>
        <taxon>metagenomes</taxon>
        <taxon>ecological metagenomes</taxon>
    </lineage>
</organism>
<dbReference type="Gene3D" id="2.115.10.20">
    <property type="entry name" value="Glycosyl hydrolase domain, family 43"/>
    <property type="match status" value="1"/>
</dbReference>
<gene>
    <name evidence="3" type="ORF">S01H1_84775</name>
</gene>
<proteinExistence type="predicted"/>
<dbReference type="SUPFAM" id="SSF75005">
    <property type="entry name" value="Arabinanase/levansucrase/invertase"/>
    <property type="match status" value="1"/>
</dbReference>
<dbReference type="InterPro" id="IPR007184">
    <property type="entry name" value="Mannoside_phosphorylase"/>
</dbReference>
<dbReference type="InterPro" id="IPR023296">
    <property type="entry name" value="Glyco_hydro_beta-prop_sf"/>
</dbReference>
<dbReference type="EMBL" id="BARS01057981">
    <property type="protein sequence ID" value="GAG44385.1"/>
    <property type="molecule type" value="Genomic_DNA"/>
</dbReference>
<dbReference type="AlphaFoldDB" id="X0XMI2"/>
<reference evidence="3" key="1">
    <citation type="journal article" date="2014" name="Front. Microbiol.">
        <title>High frequency of phylogenetically diverse reductive dehalogenase-homologous genes in deep subseafloor sedimentary metagenomes.</title>
        <authorList>
            <person name="Kawai M."/>
            <person name="Futagami T."/>
            <person name="Toyoda A."/>
            <person name="Takaki Y."/>
            <person name="Nishi S."/>
            <person name="Hori S."/>
            <person name="Arai W."/>
            <person name="Tsubouchi T."/>
            <person name="Morono Y."/>
            <person name="Uchiyama I."/>
            <person name="Ito T."/>
            <person name="Fujiyama A."/>
            <person name="Inagaki F."/>
            <person name="Takami H."/>
        </authorList>
    </citation>
    <scope>NUCLEOTIDE SEQUENCE</scope>
    <source>
        <strain evidence="3">Expedition CK06-06</strain>
    </source>
</reference>
<protein>
    <recommendedName>
        <fullName evidence="4">Glycosidase</fullName>
    </recommendedName>
</protein>
<evidence type="ECO:0000256" key="2">
    <source>
        <dbReference type="ARBA" id="ARBA00022679"/>
    </source>
</evidence>
<evidence type="ECO:0000256" key="1">
    <source>
        <dbReference type="ARBA" id="ARBA00022676"/>
    </source>
</evidence>
<feature type="non-terminal residue" evidence="3">
    <location>
        <position position="1"/>
    </location>
</feature>
<accession>X0XMI2</accession>
<evidence type="ECO:0000313" key="3">
    <source>
        <dbReference type="EMBL" id="GAG44385.1"/>
    </source>
</evidence>
<sequence>LVPNEQEREGYVPNVVYTCGALIHDGVLVIPYAMSDSATSVATVPVRDLLDHMLRR</sequence>